<evidence type="ECO:0000313" key="3">
    <source>
        <dbReference type="Proteomes" id="UP000193834"/>
    </source>
</evidence>
<dbReference type="AlphaFoldDB" id="A0A1X7LAW6"/>
<accession>A0A1X7LAW6</accession>
<dbReference type="OrthoDB" id="7060422at2"/>
<feature type="transmembrane region" description="Helical" evidence="1">
    <location>
        <begin position="210"/>
        <end position="229"/>
    </location>
</feature>
<organism evidence="2 3">
    <name type="scientific">Paenibacillus aquistagni</name>
    <dbReference type="NCBI Taxonomy" id="1852522"/>
    <lineage>
        <taxon>Bacteria</taxon>
        <taxon>Bacillati</taxon>
        <taxon>Bacillota</taxon>
        <taxon>Bacilli</taxon>
        <taxon>Bacillales</taxon>
        <taxon>Paenibacillaceae</taxon>
        <taxon>Paenibacillus</taxon>
    </lineage>
</organism>
<dbReference type="InterPro" id="IPR025495">
    <property type="entry name" value="DUF4386"/>
</dbReference>
<keyword evidence="1" id="KW-1133">Transmembrane helix</keyword>
<keyword evidence="1" id="KW-0812">Transmembrane</keyword>
<keyword evidence="1" id="KW-0472">Membrane</keyword>
<feature type="transmembrane region" description="Helical" evidence="1">
    <location>
        <begin position="148"/>
        <end position="168"/>
    </location>
</feature>
<feature type="transmembrane region" description="Helical" evidence="1">
    <location>
        <begin position="64"/>
        <end position="85"/>
    </location>
</feature>
<dbReference type="STRING" id="1852522.SAMN06295960_3209"/>
<protein>
    <recommendedName>
        <fullName evidence="4">DUF4386 domain-containing protein</fullName>
    </recommendedName>
</protein>
<keyword evidence="3" id="KW-1185">Reference proteome</keyword>
<gene>
    <name evidence="2" type="ORF">SAMN06295960_3209</name>
</gene>
<proteinExistence type="predicted"/>
<feature type="transmembrane region" description="Helical" evidence="1">
    <location>
        <begin position="97"/>
        <end position="121"/>
    </location>
</feature>
<sequence length="235" mass="25820">MLNTSAPRTNQRSAALTAGLSLILMTAAAIFAYGFAHGKLVIAGNAALTVHNLSTSRLLFTAELLGWVIILICDILVAWGFYLYLKPIHQPLSLLGAWLRLIYSSILGAAIMNLFMVQLLLNRSDLLLQDSRLLEADVMLHLQAFETFWSVGLIMFGGHLLLVGLVALRSKIIPKGISLLLLLAAVGYMLVHLLHAFLPELDEVSKMLNLVFTLPMIAGELGFGLWLLFTKKQVL</sequence>
<dbReference type="RefSeq" id="WP_085495713.1">
    <property type="nucleotide sequence ID" value="NZ_FXAZ01000004.1"/>
</dbReference>
<feature type="transmembrane region" description="Helical" evidence="1">
    <location>
        <begin position="180"/>
        <end position="198"/>
    </location>
</feature>
<evidence type="ECO:0000313" key="2">
    <source>
        <dbReference type="EMBL" id="SMG50971.1"/>
    </source>
</evidence>
<dbReference type="EMBL" id="FXAZ01000004">
    <property type="protein sequence ID" value="SMG50971.1"/>
    <property type="molecule type" value="Genomic_DNA"/>
</dbReference>
<reference evidence="2 3" key="1">
    <citation type="submission" date="2017-04" db="EMBL/GenBank/DDBJ databases">
        <authorList>
            <person name="Afonso C.L."/>
            <person name="Miller P.J."/>
            <person name="Scott M.A."/>
            <person name="Spackman E."/>
            <person name="Goraichik I."/>
            <person name="Dimitrov K.M."/>
            <person name="Suarez D.L."/>
            <person name="Swayne D.E."/>
        </authorList>
    </citation>
    <scope>NUCLEOTIDE SEQUENCE [LARGE SCALE GENOMIC DNA]</scope>
    <source>
        <strain evidence="2 3">11</strain>
    </source>
</reference>
<dbReference type="Proteomes" id="UP000193834">
    <property type="component" value="Unassembled WGS sequence"/>
</dbReference>
<evidence type="ECO:0008006" key="4">
    <source>
        <dbReference type="Google" id="ProtNLM"/>
    </source>
</evidence>
<name>A0A1X7LAW6_9BACL</name>
<dbReference type="Pfam" id="PF14329">
    <property type="entry name" value="DUF4386"/>
    <property type="match status" value="1"/>
</dbReference>
<evidence type="ECO:0000256" key="1">
    <source>
        <dbReference type="SAM" id="Phobius"/>
    </source>
</evidence>